<dbReference type="GO" id="GO:0009451">
    <property type="term" value="P:RNA modification"/>
    <property type="evidence" value="ECO:0007669"/>
    <property type="project" value="InterPro"/>
</dbReference>
<proteinExistence type="predicted"/>
<keyword evidence="3" id="KW-1185">Reference proteome</keyword>
<dbReference type="Pfam" id="PF01535">
    <property type="entry name" value="PPR"/>
    <property type="match status" value="4"/>
</dbReference>
<dbReference type="GO" id="GO:0003723">
    <property type="term" value="F:RNA binding"/>
    <property type="evidence" value="ECO:0007669"/>
    <property type="project" value="InterPro"/>
</dbReference>
<reference evidence="2" key="1">
    <citation type="submission" date="2019-09" db="EMBL/GenBank/DDBJ databases">
        <title>Draft genome information of white flower Hibiscus syriacus.</title>
        <authorList>
            <person name="Kim Y.-M."/>
        </authorList>
    </citation>
    <scope>NUCLEOTIDE SEQUENCE [LARGE SCALE GENOMIC DNA]</scope>
    <source>
        <strain evidence="2">YM2019G1</strain>
    </source>
</reference>
<evidence type="ECO:0000256" key="1">
    <source>
        <dbReference type="ARBA" id="ARBA00022737"/>
    </source>
</evidence>
<dbReference type="NCBIfam" id="TIGR00756">
    <property type="entry name" value="PPR"/>
    <property type="match status" value="1"/>
</dbReference>
<evidence type="ECO:0000313" key="2">
    <source>
        <dbReference type="EMBL" id="KAE8676516.1"/>
    </source>
</evidence>
<dbReference type="EMBL" id="VEPZ02001378">
    <property type="protein sequence ID" value="KAE8676516.1"/>
    <property type="molecule type" value="Genomic_DNA"/>
</dbReference>
<dbReference type="InterPro" id="IPR002885">
    <property type="entry name" value="PPR_rpt"/>
</dbReference>
<protein>
    <recommendedName>
        <fullName evidence="4">Pentatricopeptide repeat-containing protein</fullName>
    </recommendedName>
</protein>
<dbReference type="InterPro" id="IPR046960">
    <property type="entry name" value="PPR_At4g14850-like_plant"/>
</dbReference>
<organism evidence="2 3">
    <name type="scientific">Hibiscus syriacus</name>
    <name type="common">Rose of Sharon</name>
    <dbReference type="NCBI Taxonomy" id="106335"/>
    <lineage>
        <taxon>Eukaryota</taxon>
        <taxon>Viridiplantae</taxon>
        <taxon>Streptophyta</taxon>
        <taxon>Embryophyta</taxon>
        <taxon>Tracheophyta</taxon>
        <taxon>Spermatophyta</taxon>
        <taxon>Magnoliopsida</taxon>
        <taxon>eudicotyledons</taxon>
        <taxon>Gunneridae</taxon>
        <taxon>Pentapetalae</taxon>
        <taxon>rosids</taxon>
        <taxon>malvids</taxon>
        <taxon>Malvales</taxon>
        <taxon>Malvaceae</taxon>
        <taxon>Malvoideae</taxon>
        <taxon>Hibiscus</taxon>
    </lineage>
</organism>
<sequence length="251" mass="28299">MVSKETELDAFVFSMVIKACSNLEQLNLGSQLHDLMIKKGFGEGCVLKAISSLHEMDYGRHVHGYIVRTGLVSNNYVMCSLLDMYIECIEHESSEQWKKVPLKVYVGLERGKVFHSLARKLDVHSDPYVTSALIDMYSKYGVPEAASRVFERVEDPGTVRWSALISGLSWNGWFVEALTCLQKMQLNGIEANEFTSTSVILASVALEANSVFELMPEKSSLSWTSIISAKVEHEYPSEALTLFNDMRRRNK</sequence>
<comment type="caution">
    <text evidence="2">The sequence shown here is derived from an EMBL/GenBank/DDBJ whole genome shotgun (WGS) entry which is preliminary data.</text>
</comment>
<keyword evidence="1" id="KW-0677">Repeat</keyword>
<accession>A0A6A2YD68</accession>
<gene>
    <name evidence="2" type="ORF">F3Y22_tig00111587pilonHSYRG00095</name>
</gene>
<dbReference type="PANTHER" id="PTHR47926">
    <property type="entry name" value="PENTATRICOPEPTIDE REPEAT-CONTAINING PROTEIN"/>
    <property type="match status" value="1"/>
</dbReference>
<evidence type="ECO:0000313" key="3">
    <source>
        <dbReference type="Proteomes" id="UP000436088"/>
    </source>
</evidence>
<evidence type="ECO:0008006" key="4">
    <source>
        <dbReference type="Google" id="ProtNLM"/>
    </source>
</evidence>
<dbReference type="Proteomes" id="UP000436088">
    <property type="component" value="Unassembled WGS sequence"/>
</dbReference>
<dbReference type="InterPro" id="IPR011990">
    <property type="entry name" value="TPR-like_helical_dom_sf"/>
</dbReference>
<name>A0A6A2YD68_HIBSY</name>
<dbReference type="Gene3D" id="1.25.40.10">
    <property type="entry name" value="Tetratricopeptide repeat domain"/>
    <property type="match status" value="2"/>
</dbReference>
<dbReference type="AlphaFoldDB" id="A0A6A2YD68"/>